<keyword evidence="3" id="KW-1185">Reference proteome</keyword>
<accession>A0A512NCD1</accession>
<dbReference type="Gene3D" id="3.20.20.80">
    <property type="entry name" value="Glycosidases"/>
    <property type="match status" value="1"/>
</dbReference>
<dbReference type="InterPro" id="IPR017853">
    <property type="entry name" value="GH"/>
</dbReference>
<gene>
    <name evidence="2" type="ORF">RSO01_37500</name>
</gene>
<dbReference type="Proteomes" id="UP000321058">
    <property type="component" value="Unassembled WGS sequence"/>
</dbReference>
<organism evidence="2 3">
    <name type="scientific">Reyranella soli</name>
    <dbReference type="NCBI Taxonomy" id="1230389"/>
    <lineage>
        <taxon>Bacteria</taxon>
        <taxon>Pseudomonadati</taxon>
        <taxon>Pseudomonadota</taxon>
        <taxon>Alphaproteobacteria</taxon>
        <taxon>Hyphomicrobiales</taxon>
        <taxon>Reyranellaceae</taxon>
        <taxon>Reyranella</taxon>
    </lineage>
</organism>
<dbReference type="InterPro" id="IPR006047">
    <property type="entry name" value="GH13_cat_dom"/>
</dbReference>
<dbReference type="OrthoDB" id="9805159at2"/>
<dbReference type="EMBL" id="BKAJ01000067">
    <property type="protein sequence ID" value="GEP56584.1"/>
    <property type="molecule type" value="Genomic_DNA"/>
</dbReference>
<dbReference type="Pfam" id="PF00128">
    <property type="entry name" value="Alpha-amylase"/>
    <property type="match status" value="1"/>
</dbReference>
<dbReference type="PANTHER" id="PTHR47786">
    <property type="entry name" value="ALPHA-1,4-GLUCAN:MALTOSE-1-PHOSPHATE MALTOSYLTRANSFERASE"/>
    <property type="match status" value="1"/>
</dbReference>
<proteinExistence type="predicted"/>
<evidence type="ECO:0000313" key="2">
    <source>
        <dbReference type="EMBL" id="GEP56584.1"/>
    </source>
</evidence>
<dbReference type="PANTHER" id="PTHR47786:SF2">
    <property type="entry name" value="GLYCOSYL HYDROLASE FAMILY 13 CATALYTIC DOMAIN-CONTAINING PROTEIN"/>
    <property type="match status" value="1"/>
</dbReference>
<dbReference type="CDD" id="cd11347">
    <property type="entry name" value="AmyAc_1"/>
    <property type="match status" value="1"/>
</dbReference>
<dbReference type="SMART" id="SM00642">
    <property type="entry name" value="Aamy"/>
    <property type="match status" value="1"/>
</dbReference>
<dbReference type="GO" id="GO:0005975">
    <property type="term" value="P:carbohydrate metabolic process"/>
    <property type="evidence" value="ECO:0007669"/>
    <property type="project" value="InterPro"/>
</dbReference>
<evidence type="ECO:0000313" key="3">
    <source>
        <dbReference type="Proteomes" id="UP000321058"/>
    </source>
</evidence>
<comment type="caution">
    <text evidence="2">The sequence shown here is derived from an EMBL/GenBank/DDBJ whole genome shotgun (WGS) entry which is preliminary data.</text>
</comment>
<evidence type="ECO:0000259" key="1">
    <source>
        <dbReference type="SMART" id="SM00642"/>
    </source>
</evidence>
<reference evidence="2 3" key="1">
    <citation type="submission" date="2019-07" db="EMBL/GenBank/DDBJ databases">
        <title>Whole genome shotgun sequence of Reyranella soli NBRC 108950.</title>
        <authorList>
            <person name="Hosoyama A."/>
            <person name="Uohara A."/>
            <person name="Ohji S."/>
            <person name="Ichikawa N."/>
        </authorList>
    </citation>
    <scope>NUCLEOTIDE SEQUENCE [LARGE SCALE GENOMIC DNA]</scope>
    <source>
        <strain evidence="2 3">NBRC 108950</strain>
    </source>
</reference>
<dbReference type="SUPFAM" id="SSF51445">
    <property type="entry name" value="(Trans)glycosidases"/>
    <property type="match status" value="1"/>
</dbReference>
<dbReference type="RefSeq" id="WP_147150690.1">
    <property type="nucleotide sequence ID" value="NZ_BKAJ01000067.1"/>
</dbReference>
<protein>
    <recommendedName>
        <fullName evidence="1">Glycosyl hydrolase family 13 catalytic domain-containing protein</fullName>
    </recommendedName>
</protein>
<name>A0A512NCD1_9HYPH</name>
<sequence>MIEPRYPSLFEINTRVWLYRLSREAGKPITLADVDDATLDDLARRGFDWIWLLSVWRTGAASRAVSRGNPAWQAEFRSVLPDLTQDDICGSGFAISAYEVDEALGGKAALAVFRARLAERGLRLMLDFVPNHTALDHPWTKTRPDFYLQGSEQALAAQPENYCRVDTDHGQRILAYGRDPNFPGWPDALQLNYANPALQEAQMAELATIAEQCDGVRCDMAMLALPDVFLRTWGVTPEPFWPKAIAAVREAHRDFTFLAEAYWDLEWELQQQGFDYCYDKRLYDRLRHADAGAIRAHLGAGLDYQDRLARFLENHDEPRAASVFPWPRHRAAAIVTFLAPGLRFFHQGQLEGAQVRVPMHLRRAPTEAHKADIAAFYDRLLAALRTSDALRKGAWSLIPPQSAWAGNPTWQDFISYAWQSLDGGRYVVVVNYSDHQGQCRLRLPFDGLACLEVRLTDVMGSEVHLRDGSDLLDPGLYIDLGAWRYNVFRLDPAGS</sequence>
<dbReference type="AlphaFoldDB" id="A0A512NCD1"/>
<feature type="domain" description="Glycosyl hydrolase family 13 catalytic" evidence="1">
    <location>
        <begin position="4"/>
        <end position="385"/>
    </location>
</feature>